<protein>
    <recommendedName>
        <fullName evidence="4">Alpha-S2-casein</fullName>
    </recommendedName>
</protein>
<dbReference type="HOGENOM" id="CLU_121717_0_0_1"/>
<dbReference type="PROSITE" id="PS00306">
    <property type="entry name" value="CASEIN_ALPHA_BETA"/>
    <property type="match status" value="1"/>
</dbReference>
<evidence type="ECO:0000256" key="5">
    <source>
        <dbReference type="ARBA" id="ARBA00022525"/>
    </source>
</evidence>
<dbReference type="PIRSF" id="PIRSF002371">
    <property type="entry name" value="Alpha-s2-casein"/>
    <property type="match status" value="1"/>
</dbReference>
<evidence type="ECO:0000256" key="6">
    <source>
        <dbReference type="ARBA" id="ARBA00022729"/>
    </source>
</evidence>
<evidence type="ECO:0000256" key="3">
    <source>
        <dbReference type="ARBA" id="ARBA00010179"/>
    </source>
</evidence>
<dbReference type="AlphaFoldDB" id="G1PPN4"/>
<evidence type="ECO:0000256" key="7">
    <source>
        <dbReference type="ARBA" id="ARBA00022743"/>
    </source>
</evidence>
<accession>G1PPN4</accession>
<evidence type="ECO:0000313" key="10">
    <source>
        <dbReference type="Proteomes" id="UP000001074"/>
    </source>
</evidence>
<dbReference type="GO" id="GO:0035375">
    <property type="term" value="F:zymogen binding"/>
    <property type="evidence" value="ECO:0007669"/>
    <property type="project" value="TreeGrafter"/>
</dbReference>
<keyword evidence="7" id="KW-0494">Milk protein</keyword>
<evidence type="ECO:0000313" key="9">
    <source>
        <dbReference type="Ensembl" id="ENSMLUP00000012983.2"/>
    </source>
</evidence>
<evidence type="ECO:0000256" key="1">
    <source>
        <dbReference type="ARBA" id="ARBA00003383"/>
    </source>
</evidence>
<dbReference type="GO" id="GO:0042803">
    <property type="term" value="F:protein homodimerization activity"/>
    <property type="evidence" value="ECO:0007669"/>
    <property type="project" value="TreeGrafter"/>
</dbReference>
<reference evidence="9" key="3">
    <citation type="submission" date="2025-09" db="UniProtKB">
        <authorList>
            <consortium name="Ensembl"/>
        </authorList>
    </citation>
    <scope>IDENTIFICATION</scope>
</reference>
<organism evidence="9 10">
    <name type="scientific">Myotis lucifugus</name>
    <name type="common">Little brown bat</name>
    <dbReference type="NCBI Taxonomy" id="59463"/>
    <lineage>
        <taxon>Eukaryota</taxon>
        <taxon>Metazoa</taxon>
        <taxon>Chordata</taxon>
        <taxon>Craniata</taxon>
        <taxon>Vertebrata</taxon>
        <taxon>Euteleostomi</taxon>
        <taxon>Mammalia</taxon>
        <taxon>Eutheria</taxon>
        <taxon>Laurasiatheria</taxon>
        <taxon>Chiroptera</taxon>
        <taxon>Yangochiroptera</taxon>
        <taxon>Vespertilionidae</taxon>
        <taxon>Myotis</taxon>
    </lineage>
</organism>
<dbReference type="eggNOG" id="ENOG502TDWX">
    <property type="taxonomic scope" value="Eukaryota"/>
</dbReference>
<reference evidence="9 10" key="1">
    <citation type="journal article" date="2011" name="Nature">
        <title>A high-resolution map of human evolutionary constraint using 29 mammals.</title>
        <authorList>
            <person name="Lindblad-Toh K."/>
            <person name="Garber M."/>
            <person name="Zuk O."/>
            <person name="Lin M.F."/>
            <person name="Parker B.J."/>
            <person name="Washietl S."/>
            <person name="Kheradpour P."/>
            <person name="Ernst J."/>
            <person name="Jordan G."/>
            <person name="Mauceli E."/>
            <person name="Ward L.D."/>
            <person name="Lowe C.B."/>
            <person name="Holloway A.K."/>
            <person name="Clamp M."/>
            <person name="Gnerre S."/>
            <person name="Alfoldi J."/>
            <person name="Beal K."/>
            <person name="Chang J."/>
            <person name="Clawson H."/>
            <person name="Cuff J."/>
            <person name="Di Palma F."/>
            <person name="Fitzgerald S."/>
            <person name="Flicek P."/>
            <person name="Guttman M."/>
            <person name="Hubisz M.J."/>
            <person name="Jaffe D.B."/>
            <person name="Jungreis I."/>
            <person name="Kent W.J."/>
            <person name="Kostka D."/>
            <person name="Lara M."/>
            <person name="Martins A.L."/>
            <person name="Massingham T."/>
            <person name="Moltke I."/>
            <person name="Raney B.J."/>
            <person name="Rasmussen M.D."/>
            <person name="Robinson J."/>
            <person name="Stark A."/>
            <person name="Vilella A.J."/>
            <person name="Wen J."/>
            <person name="Xie X."/>
            <person name="Zody M.C."/>
            <person name="Baldwin J."/>
            <person name="Bloom T."/>
            <person name="Chin C.W."/>
            <person name="Heiman D."/>
            <person name="Nicol R."/>
            <person name="Nusbaum C."/>
            <person name="Young S."/>
            <person name="Wilkinson J."/>
            <person name="Worley K.C."/>
            <person name="Kovar C.L."/>
            <person name="Muzny D.M."/>
            <person name="Gibbs R.A."/>
            <person name="Cree A."/>
            <person name="Dihn H.H."/>
            <person name="Fowler G."/>
            <person name="Jhangiani S."/>
            <person name="Joshi V."/>
            <person name="Lee S."/>
            <person name="Lewis L.R."/>
            <person name="Nazareth L.V."/>
            <person name="Okwuonu G."/>
            <person name="Santibanez J."/>
            <person name="Warren W.C."/>
            <person name="Mardis E.R."/>
            <person name="Weinstock G.M."/>
            <person name="Wilson R.K."/>
            <person name="Delehaunty K."/>
            <person name="Dooling D."/>
            <person name="Fronik C."/>
            <person name="Fulton L."/>
            <person name="Fulton B."/>
            <person name="Graves T."/>
            <person name="Minx P."/>
            <person name="Sodergren E."/>
            <person name="Birney E."/>
            <person name="Margulies E.H."/>
            <person name="Herrero J."/>
            <person name="Green E.D."/>
            <person name="Haussler D."/>
            <person name="Siepel A."/>
            <person name="Goldman N."/>
            <person name="Pollard K.S."/>
            <person name="Pedersen J.S."/>
            <person name="Lander E.S."/>
            <person name="Kellis M."/>
        </authorList>
    </citation>
    <scope>NUCLEOTIDE SEQUENCE [LARGE SCALE GENOMIC DNA]</scope>
</reference>
<dbReference type="InParanoid" id="G1PPN4"/>
<dbReference type="InterPro" id="IPR011175">
    <property type="entry name" value="Alpha-s2_casein"/>
</dbReference>
<dbReference type="EMBL" id="AAPE02046328">
    <property type="status" value="NOT_ANNOTATED_CDS"/>
    <property type="molecule type" value="Genomic_DNA"/>
</dbReference>
<evidence type="ECO:0000256" key="2">
    <source>
        <dbReference type="ARBA" id="ARBA00004613"/>
    </source>
</evidence>
<dbReference type="Ensembl" id="ENSMLUT00000014274.2">
    <property type="protein sequence ID" value="ENSMLUP00000012983.2"/>
    <property type="gene ID" value="ENSMLUG00000014268.2"/>
</dbReference>
<dbReference type="GeneTree" id="ENSGT00940000164399"/>
<feature type="chain" id="PRO_5012971816" description="Alpha-S2-casein" evidence="8">
    <location>
        <begin position="16"/>
        <end position="192"/>
    </location>
</feature>
<comment type="function">
    <text evidence="1">Important role in the capacity of milk to transport calcium phosphate.</text>
</comment>
<reference evidence="9" key="2">
    <citation type="submission" date="2025-08" db="UniProtKB">
        <authorList>
            <consortium name="Ensembl"/>
        </authorList>
    </citation>
    <scope>IDENTIFICATION</scope>
</reference>
<feature type="signal peptide" evidence="8">
    <location>
        <begin position="1"/>
        <end position="15"/>
    </location>
</feature>
<dbReference type="OMA" id="VMNPWDQ"/>
<evidence type="ECO:0000256" key="4">
    <source>
        <dbReference type="ARBA" id="ARBA00019718"/>
    </source>
</evidence>
<dbReference type="PANTHER" id="PTHR16656">
    <property type="entry name" value="ALPHA-S2-CASEIN-LIKE B"/>
    <property type="match status" value="1"/>
</dbReference>
<comment type="subcellular location">
    <subcellularLocation>
        <location evidence="2">Secreted</location>
    </subcellularLocation>
</comment>
<dbReference type="Pfam" id="PF00363">
    <property type="entry name" value="Casein"/>
    <property type="match status" value="1"/>
</dbReference>
<name>G1PPN4_MYOLU</name>
<dbReference type="GO" id="GO:0005615">
    <property type="term" value="C:extracellular space"/>
    <property type="evidence" value="ECO:0007669"/>
    <property type="project" value="TreeGrafter"/>
</dbReference>
<keyword evidence="10" id="KW-1185">Reference proteome</keyword>
<dbReference type="FunCoup" id="G1PPN4">
    <property type="interactions" value="3"/>
</dbReference>
<dbReference type="PANTHER" id="PTHR16656:SF5">
    <property type="entry name" value="ALPHA-S2-CASEIN-LIKE B"/>
    <property type="match status" value="1"/>
</dbReference>
<proteinExistence type="inferred from homology"/>
<dbReference type="InterPro" id="IPR001588">
    <property type="entry name" value="Casein"/>
</dbReference>
<dbReference type="Proteomes" id="UP000001074">
    <property type="component" value="Unassembled WGS sequence"/>
</dbReference>
<dbReference type="InterPro" id="IPR031305">
    <property type="entry name" value="Casein_CS"/>
</dbReference>
<evidence type="ECO:0000256" key="8">
    <source>
        <dbReference type="SAM" id="SignalP"/>
    </source>
</evidence>
<comment type="similarity">
    <text evidence="3">Belongs to the alpha-casein family.</text>
</comment>
<dbReference type="STRING" id="59463.ENSMLUP00000012983"/>
<sequence>MKFLIFTCLLAVALANHKMETSSSSEESVNISQEKFKQERNVIIHPIKESIYSPSCEESAENTREMESAEVPTENKINQFYQKWNYLQYLQALHQPQIVMNPWDQIKARAYSFFPTVNREQLSTSEESASFSQEESTEILTHKTKLAKENKNNQKHLNKMAQYHQKFPLPQYFKTVQHQPAMNPLTNVYQTI</sequence>
<keyword evidence="6 8" id="KW-0732">Signal</keyword>
<keyword evidence="5" id="KW-0964">Secreted</keyword>